<dbReference type="EMBL" id="JANBUW010000079">
    <property type="protein sequence ID" value="KAJ2849424.1"/>
    <property type="molecule type" value="Genomic_DNA"/>
</dbReference>
<keyword evidence="2" id="KW-1185">Reference proteome</keyword>
<proteinExistence type="predicted"/>
<name>A0A9W8I6S3_9FUNG</name>
<accession>A0A9W8I6S3</accession>
<evidence type="ECO:0000313" key="2">
    <source>
        <dbReference type="Proteomes" id="UP001139887"/>
    </source>
</evidence>
<comment type="caution">
    <text evidence="1">The sequence shown here is derived from an EMBL/GenBank/DDBJ whole genome shotgun (WGS) entry which is preliminary data.</text>
</comment>
<dbReference type="OrthoDB" id="5569948at2759"/>
<protein>
    <submittedName>
        <fullName evidence="1">Uncharacterized protein</fullName>
    </submittedName>
</protein>
<sequence>MNTLLRSSLVSLKQAITLQRLRPVLVPAFVRTYTKIEAYTETEHIGPIEMQKFLQSHEHELRQFLDDETEIVASESFGNKTEMPVMNEHSGRSKAINEEFAKQIQSLLHPDYGTESK</sequence>
<reference evidence="1" key="1">
    <citation type="submission" date="2022-07" db="EMBL/GenBank/DDBJ databases">
        <title>Phylogenomic reconstructions and comparative analyses of Kickxellomycotina fungi.</title>
        <authorList>
            <person name="Reynolds N.K."/>
            <person name="Stajich J.E."/>
            <person name="Barry K."/>
            <person name="Grigoriev I.V."/>
            <person name="Crous P."/>
            <person name="Smith M.E."/>
        </authorList>
    </citation>
    <scope>NUCLEOTIDE SEQUENCE</scope>
    <source>
        <strain evidence="1">NRRL 1566</strain>
    </source>
</reference>
<organism evidence="1 2">
    <name type="scientific">Coemansia brasiliensis</name>
    <dbReference type="NCBI Taxonomy" id="2650707"/>
    <lineage>
        <taxon>Eukaryota</taxon>
        <taxon>Fungi</taxon>
        <taxon>Fungi incertae sedis</taxon>
        <taxon>Zoopagomycota</taxon>
        <taxon>Kickxellomycotina</taxon>
        <taxon>Kickxellomycetes</taxon>
        <taxon>Kickxellales</taxon>
        <taxon>Kickxellaceae</taxon>
        <taxon>Coemansia</taxon>
    </lineage>
</organism>
<dbReference type="Proteomes" id="UP001139887">
    <property type="component" value="Unassembled WGS sequence"/>
</dbReference>
<evidence type="ECO:0000313" key="1">
    <source>
        <dbReference type="EMBL" id="KAJ2849424.1"/>
    </source>
</evidence>
<dbReference type="AlphaFoldDB" id="A0A9W8I6S3"/>
<gene>
    <name evidence="1" type="ORF">IWW36_002641</name>
</gene>